<evidence type="ECO:0000256" key="3">
    <source>
        <dbReference type="PIRSR" id="PIRSR606689-1"/>
    </source>
</evidence>
<feature type="binding site" evidence="4">
    <location>
        <position position="24"/>
    </location>
    <ligand>
        <name>Mg(2+)</name>
        <dbReference type="ChEBI" id="CHEBI:18420"/>
    </ligand>
</feature>
<dbReference type="PRINTS" id="PR00328">
    <property type="entry name" value="SAR1GTPBP"/>
</dbReference>
<dbReference type="Gene3D" id="3.40.50.300">
    <property type="entry name" value="P-loop containing nucleotide triphosphate hydrolases"/>
    <property type="match status" value="1"/>
</dbReference>
<keyword evidence="4" id="KW-0479">Metal-binding</keyword>
<dbReference type="OrthoDB" id="365445at2759"/>
<evidence type="ECO:0000313" key="5">
    <source>
        <dbReference type="EMBL" id="KAF6204800.1"/>
    </source>
</evidence>
<dbReference type="PANTHER" id="PTHR46688">
    <property type="entry name" value="ADP-RIBOSYLATION FACTOR-LIKE PROTEIN 16"/>
    <property type="match status" value="1"/>
</dbReference>
<keyword evidence="6" id="KW-1185">Reference proteome</keyword>
<dbReference type="AlphaFoldDB" id="A0A8S9X6S6"/>
<dbReference type="InterPro" id="IPR027417">
    <property type="entry name" value="P-loop_NTPase"/>
</dbReference>
<sequence length="183" mass="19981">MAEELDKPFSADVLCLGPPGSGKTLLLKTLQDQNAVDNTTTSGPTTGMTLRKIVLPQGGNLTICEVGGGMAPLWHHYYRGINRIIFVVDASNLCQISAAGVLLYSLLAEPCLQSAKVLLVLSKMDASYRQMRNEALLMLHMKKLQEQAFQEITILEASSYSNEGISEIQAWLTGPKKKSERGK</sequence>
<reference evidence="5" key="1">
    <citation type="journal article" date="2021" name="Mol. Ecol. Resour.">
        <title>Apolygus lucorum genome provides insights into omnivorousness and mesophyll feeding.</title>
        <authorList>
            <person name="Liu Y."/>
            <person name="Liu H."/>
            <person name="Wang H."/>
            <person name="Huang T."/>
            <person name="Liu B."/>
            <person name="Yang B."/>
            <person name="Yin L."/>
            <person name="Li B."/>
            <person name="Zhang Y."/>
            <person name="Zhang S."/>
            <person name="Jiang F."/>
            <person name="Zhang X."/>
            <person name="Ren Y."/>
            <person name="Wang B."/>
            <person name="Wang S."/>
            <person name="Lu Y."/>
            <person name="Wu K."/>
            <person name="Fan W."/>
            <person name="Wang G."/>
        </authorList>
    </citation>
    <scope>NUCLEOTIDE SEQUENCE</scope>
    <source>
        <strain evidence="5">12Hb</strain>
    </source>
</reference>
<dbReference type="InterPro" id="IPR006689">
    <property type="entry name" value="Small_GTPase_ARF/SAR"/>
</dbReference>
<feature type="binding site" evidence="4">
    <location>
        <position position="45"/>
    </location>
    <ligand>
        <name>Mg(2+)</name>
        <dbReference type="ChEBI" id="CHEBI:18420"/>
    </ligand>
</feature>
<evidence type="ECO:0008006" key="7">
    <source>
        <dbReference type="Google" id="ProtNLM"/>
    </source>
</evidence>
<accession>A0A8S9X6S6</accession>
<dbReference type="SMART" id="SM00177">
    <property type="entry name" value="ARF"/>
    <property type="match status" value="1"/>
</dbReference>
<dbReference type="GO" id="GO:0005525">
    <property type="term" value="F:GTP binding"/>
    <property type="evidence" value="ECO:0007669"/>
    <property type="project" value="UniProtKB-KW"/>
</dbReference>
<evidence type="ECO:0000313" key="6">
    <source>
        <dbReference type="Proteomes" id="UP000466442"/>
    </source>
</evidence>
<gene>
    <name evidence="5" type="ORF">GE061_018962</name>
</gene>
<dbReference type="SUPFAM" id="SSF52540">
    <property type="entry name" value="P-loop containing nucleoside triphosphate hydrolases"/>
    <property type="match status" value="1"/>
</dbReference>
<keyword evidence="4" id="KW-0460">Magnesium</keyword>
<dbReference type="Pfam" id="PF00025">
    <property type="entry name" value="Arf"/>
    <property type="match status" value="1"/>
</dbReference>
<dbReference type="PANTHER" id="PTHR46688:SF1">
    <property type="entry name" value="ADP-RIBOSYLATION FACTOR-LIKE PROTEIN 16"/>
    <property type="match status" value="1"/>
</dbReference>
<protein>
    <recommendedName>
        <fullName evidence="7">ADP-ribosylation factor-like protein 16</fullName>
    </recommendedName>
</protein>
<dbReference type="GO" id="GO:0003924">
    <property type="term" value="F:GTPase activity"/>
    <property type="evidence" value="ECO:0007669"/>
    <property type="project" value="InterPro"/>
</dbReference>
<dbReference type="GO" id="GO:0046872">
    <property type="term" value="F:metal ion binding"/>
    <property type="evidence" value="ECO:0007669"/>
    <property type="project" value="UniProtKB-KW"/>
</dbReference>
<evidence type="ECO:0000256" key="4">
    <source>
        <dbReference type="PIRSR" id="PIRSR606689-2"/>
    </source>
</evidence>
<dbReference type="Proteomes" id="UP000466442">
    <property type="component" value="Linkage Group LG9"/>
</dbReference>
<evidence type="ECO:0000256" key="2">
    <source>
        <dbReference type="ARBA" id="ARBA00023134"/>
    </source>
</evidence>
<evidence type="ECO:0000256" key="1">
    <source>
        <dbReference type="ARBA" id="ARBA00022741"/>
    </source>
</evidence>
<dbReference type="EMBL" id="WIXP02000009">
    <property type="protein sequence ID" value="KAF6204800.1"/>
    <property type="molecule type" value="Genomic_DNA"/>
</dbReference>
<feature type="binding site" evidence="3">
    <location>
        <position position="68"/>
    </location>
    <ligand>
        <name>GTP</name>
        <dbReference type="ChEBI" id="CHEBI:37565"/>
    </ligand>
</feature>
<organism evidence="5 6">
    <name type="scientific">Apolygus lucorum</name>
    <name type="common">Small green plant bug</name>
    <name type="synonym">Lygocoris lucorum</name>
    <dbReference type="NCBI Taxonomy" id="248454"/>
    <lineage>
        <taxon>Eukaryota</taxon>
        <taxon>Metazoa</taxon>
        <taxon>Ecdysozoa</taxon>
        <taxon>Arthropoda</taxon>
        <taxon>Hexapoda</taxon>
        <taxon>Insecta</taxon>
        <taxon>Pterygota</taxon>
        <taxon>Neoptera</taxon>
        <taxon>Paraneoptera</taxon>
        <taxon>Hemiptera</taxon>
        <taxon>Heteroptera</taxon>
        <taxon>Panheteroptera</taxon>
        <taxon>Cimicomorpha</taxon>
        <taxon>Miridae</taxon>
        <taxon>Mirini</taxon>
        <taxon>Apolygus</taxon>
    </lineage>
</organism>
<keyword evidence="2 3" id="KW-0342">GTP-binding</keyword>
<keyword evidence="1 3" id="KW-0547">Nucleotide-binding</keyword>
<name>A0A8S9X6S6_APOLU</name>
<comment type="caution">
    <text evidence="5">The sequence shown here is derived from an EMBL/GenBank/DDBJ whole genome shotgun (WGS) entry which is preliminary data.</text>
</comment>
<proteinExistence type="predicted"/>
<feature type="binding site" evidence="3">
    <location>
        <begin position="17"/>
        <end position="24"/>
    </location>
    <ligand>
        <name>GTP</name>
        <dbReference type="ChEBI" id="CHEBI:37565"/>
    </ligand>
</feature>